<comment type="miscellaneous">
    <text evidence="5">May also have succinyldiaminopimelate aminotransferase activity, thus carrying out the corresponding step in lysine biosynthesis.</text>
</comment>
<dbReference type="InterPro" id="IPR015422">
    <property type="entry name" value="PyrdxlP-dep_Trfase_small"/>
</dbReference>
<accession>A0A7W7ZDH1</accession>
<keyword evidence="1 5" id="KW-0032">Aminotransferase</keyword>
<dbReference type="GO" id="GO:0030170">
    <property type="term" value="F:pyridoxal phosphate binding"/>
    <property type="evidence" value="ECO:0007669"/>
    <property type="project" value="InterPro"/>
</dbReference>
<evidence type="ECO:0000313" key="6">
    <source>
        <dbReference type="EMBL" id="MBB5057777.1"/>
    </source>
</evidence>
<evidence type="ECO:0000313" key="7">
    <source>
        <dbReference type="Proteomes" id="UP000540989"/>
    </source>
</evidence>
<dbReference type="EC" id="2.6.1.11" evidence="5"/>
<dbReference type="PROSITE" id="PS00600">
    <property type="entry name" value="AA_TRANSFER_CLASS_3"/>
    <property type="match status" value="1"/>
</dbReference>
<dbReference type="NCBIfam" id="TIGR00707">
    <property type="entry name" value="argD"/>
    <property type="match status" value="1"/>
</dbReference>
<protein>
    <recommendedName>
        <fullName evidence="5">Acetylornithine aminotransferase</fullName>
        <shortName evidence="5">ACOAT</shortName>
        <ecNumber evidence="5">2.6.1.11</ecNumber>
    </recommendedName>
</protein>
<name>A0A7W7ZDH1_9BACT</name>
<dbReference type="GO" id="GO:0006526">
    <property type="term" value="P:L-arginine biosynthetic process"/>
    <property type="evidence" value="ECO:0007669"/>
    <property type="project" value="UniProtKB-UniRule"/>
</dbReference>
<feature type="binding site" evidence="5">
    <location>
        <position position="284"/>
    </location>
    <ligand>
        <name>pyridoxal 5'-phosphate</name>
        <dbReference type="ChEBI" id="CHEBI:597326"/>
    </ligand>
</feature>
<feature type="binding site" evidence="5">
    <location>
        <begin position="226"/>
        <end position="229"/>
    </location>
    <ligand>
        <name>pyridoxal 5'-phosphate</name>
        <dbReference type="ChEBI" id="CHEBI:597326"/>
    </ligand>
</feature>
<dbReference type="RefSeq" id="WP_184216895.1">
    <property type="nucleotide sequence ID" value="NZ_JACHIP010000003.1"/>
</dbReference>
<dbReference type="UniPathway" id="UPA00068">
    <property type="reaction ID" value="UER00109"/>
</dbReference>
<dbReference type="Pfam" id="PF00202">
    <property type="entry name" value="Aminotran_3"/>
    <property type="match status" value="1"/>
</dbReference>
<proteinExistence type="inferred from homology"/>
<sequence>MKLESLQAAEKKLLLNTYERNPYLFTSGKGVYLQDENGVEYLDLLSGIGCSALGYGHPALEEAIIAQTKKLLHTSNLFFHEHTAPLALRLTEISGLDRVFFTNSGTEAWEAALKLARAHTLDLREAGRNIGTKFLALEHSFHGRTMGSVSTTHKAKYREPFSPLIPSVDFVPFNDVAALRAAFSSDYCAVLIETVQGEGGIHPVSQEFLTAARELCDSTGALLIADEIQCGIGRTGKWFAYQHYNVLPDVTTIAKPIAGGVPMGAMLCTEEAAKAFHPGMHGTTFGGNPLALSAAIAVLDTIKRDGILEHVTKVGTYFIDRLNDLAKSHEAITEVRGLGLMIGVELDDATLAGDIARELMERKIIINRTSETVLRFLPPYILETQHVDIAIAALDELFTLHENPMSNQASPVLAGDTTHA</sequence>
<keyword evidence="4 5" id="KW-0663">Pyridoxal phosphate</keyword>
<evidence type="ECO:0000256" key="3">
    <source>
        <dbReference type="ARBA" id="ARBA00022679"/>
    </source>
</evidence>
<evidence type="ECO:0000256" key="4">
    <source>
        <dbReference type="ARBA" id="ARBA00022898"/>
    </source>
</evidence>
<dbReference type="GO" id="GO:0003992">
    <property type="term" value="F:N2-acetyl-L-ornithine:2-oxoglutarate 5-aminotransferase activity"/>
    <property type="evidence" value="ECO:0007669"/>
    <property type="project" value="UniProtKB-UniRule"/>
</dbReference>
<feature type="binding site" evidence="5">
    <location>
        <position position="283"/>
    </location>
    <ligand>
        <name>N(2)-acetyl-L-ornithine</name>
        <dbReference type="ChEBI" id="CHEBI:57805"/>
    </ligand>
</feature>
<dbReference type="GO" id="GO:0042802">
    <property type="term" value="F:identical protein binding"/>
    <property type="evidence" value="ECO:0007669"/>
    <property type="project" value="TreeGrafter"/>
</dbReference>
<comment type="pathway">
    <text evidence="5">Amino-acid biosynthesis; L-arginine biosynthesis; N(2)-acetyl-L-ornithine from L-glutamate: step 4/4.</text>
</comment>
<keyword evidence="2 5" id="KW-0028">Amino-acid biosynthesis</keyword>
<dbReference type="Proteomes" id="UP000540989">
    <property type="component" value="Unassembled WGS sequence"/>
</dbReference>
<feature type="binding site" evidence="5">
    <location>
        <begin position="105"/>
        <end position="106"/>
    </location>
    <ligand>
        <name>pyridoxal 5'-phosphate</name>
        <dbReference type="ChEBI" id="CHEBI:597326"/>
    </ligand>
</feature>
<dbReference type="InterPro" id="IPR005814">
    <property type="entry name" value="Aminotrans_3"/>
</dbReference>
<dbReference type="PANTHER" id="PTHR11986:SF79">
    <property type="entry name" value="ACETYLORNITHINE AMINOTRANSFERASE, MITOCHONDRIAL"/>
    <property type="match status" value="1"/>
</dbReference>
<reference evidence="6 7" key="1">
    <citation type="submission" date="2020-08" db="EMBL/GenBank/DDBJ databases">
        <title>Genomic Encyclopedia of Type Strains, Phase IV (KMG-V): Genome sequencing to study the core and pangenomes of soil and plant-associated prokaryotes.</title>
        <authorList>
            <person name="Whitman W."/>
        </authorList>
    </citation>
    <scope>NUCLEOTIDE SEQUENCE [LARGE SCALE GENOMIC DNA]</scope>
    <source>
        <strain evidence="6 7">M8UP14</strain>
    </source>
</reference>
<dbReference type="InterPro" id="IPR049704">
    <property type="entry name" value="Aminotrans_3_PPA_site"/>
</dbReference>
<dbReference type="GO" id="GO:0005737">
    <property type="term" value="C:cytoplasm"/>
    <property type="evidence" value="ECO:0007669"/>
    <property type="project" value="UniProtKB-SubCell"/>
</dbReference>
<keyword evidence="5" id="KW-0055">Arginine biosynthesis</keyword>
<evidence type="ECO:0000256" key="1">
    <source>
        <dbReference type="ARBA" id="ARBA00022576"/>
    </source>
</evidence>
<gene>
    <name evidence="5" type="primary">argD</name>
    <name evidence="6" type="ORF">HDF16_002483</name>
</gene>
<dbReference type="InterPro" id="IPR050103">
    <property type="entry name" value="Class-III_PLP-dep_AT"/>
</dbReference>
<dbReference type="InterPro" id="IPR015421">
    <property type="entry name" value="PyrdxlP-dep_Trfase_major"/>
</dbReference>
<dbReference type="AlphaFoldDB" id="A0A7W7ZDH1"/>
<feature type="binding site" evidence="5">
    <location>
        <position position="144"/>
    </location>
    <ligand>
        <name>N(2)-acetyl-L-ornithine</name>
        <dbReference type="ChEBI" id="CHEBI:57805"/>
    </ligand>
</feature>
<dbReference type="EMBL" id="JACHIP010000003">
    <property type="protein sequence ID" value="MBB5057777.1"/>
    <property type="molecule type" value="Genomic_DNA"/>
</dbReference>
<dbReference type="HAMAP" id="MF_01107">
    <property type="entry name" value="ArgD_aminotrans_3"/>
    <property type="match status" value="1"/>
</dbReference>
<dbReference type="InterPro" id="IPR004636">
    <property type="entry name" value="AcOrn/SuccOrn_fam"/>
</dbReference>
<comment type="subunit">
    <text evidence="5">Homodimer.</text>
</comment>
<dbReference type="FunFam" id="3.40.640.10:FF:000004">
    <property type="entry name" value="Acetylornithine aminotransferase"/>
    <property type="match status" value="1"/>
</dbReference>
<comment type="catalytic activity">
    <reaction evidence="5">
        <text>N(2)-acetyl-L-ornithine + 2-oxoglutarate = N-acetyl-L-glutamate 5-semialdehyde + L-glutamate</text>
        <dbReference type="Rhea" id="RHEA:18049"/>
        <dbReference type="ChEBI" id="CHEBI:16810"/>
        <dbReference type="ChEBI" id="CHEBI:29123"/>
        <dbReference type="ChEBI" id="CHEBI:29985"/>
        <dbReference type="ChEBI" id="CHEBI:57805"/>
        <dbReference type="EC" id="2.6.1.11"/>
    </reaction>
</comment>
<comment type="similarity">
    <text evidence="5">Belongs to the class-III pyridoxal-phosphate-dependent aminotransferase family. ArgD subfamily.</text>
</comment>
<keyword evidence="5" id="KW-0963">Cytoplasm</keyword>
<evidence type="ECO:0000256" key="2">
    <source>
        <dbReference type="ARBA" id="ARBA00022605"/>
    </source>
</evidence>
<dbReference type="PANTHER" id="PTHR11986">
    <property type="entry name" value="AMINOTRANSFERASE CLASS III"/>
    <property type="match status" value="1"/>
</dbReference>
<dbReference type="InterPro" id="IPR015424">
    <property type="entry name" value="PyrdxlP-dep_Trfase"/>
</dbReference>
<dbReference type="Gene3D" id="3.40.640.10">
    <property type="entry name" value="Type I PLP-dependent aspartate aminotransferase-like (Major domain)"/>
    <property type="match status" value="1"/>
</dbReference>
<feature type="binding site" evidence="5">
    <location>
        <position position="141"/>
    </location>
    <ligand>
        <name>pyridoxal 5'-phosphate</name>
        <dbReference type="ChEBI" id="CHEBI:597326"/>
    </ligand>
</feature>
<comment type="cofactor">
    <cofactor evidence="5">
        <name>pyridoxal 5'-phosphate</name>
        <dbReference type="ChEBI" id="CHEBI:597326"/>
    </cofactor>
    <text evidence="5">Binds 1 pyridoxal phosphate per subunit.</text>
</comment>
<feature type="modified residue" description="N6-(pyridoxal phosphate)lysine" evidence="5">
    <location>
        <position position="255"/>
    </location>
</feature>
<dbReference type="SUPFAM" id="SSF53383">
    <property type="entry name" value="PLP-dependent transferases"/>
    <property type="match status" value="1"/>
</dbReference>
<dbReference type="Gene3D" id="3.90.1150.10">
    <property type="entry name" value="Aspartate Aminotransferase, domain 1"/>
    <property type="match status" value="1"/>
</dbReference>
<dbReference type="CDD" id="cd00610">
    <property type="entry name" value="OAT_like"/>
    <property type="match status" value="1"/>
</dbReference>
<organism evidence="6 7">
    <name type="scientific">Granulicella aggregans</name>
    <dbReference type="NCBI Taxonomy" id="474949"/>
    <lineage>
        <taxon>Bacteria</taxon>
        <taxon>Pseudomonadati</taxon>
        <taxon>Acidobacteriota</taxon>
        <taxon>Terriglobia</taxon>
        <taxon>Terriglobales</taxon>
        <taxon>Acidobacteriaceae</taxon>
        <taxon>Granulicella</taxon>
    </lineage>
</organism>
<keyword evidence="7" id="KW-1185">Reference proteome</keyword>
<dbReference type="NCBIfam" id="NF002325">
    <property type="entry name" value="PRK01278.1"/>
    <property type="match status" value="1"/>
</dbReference>
<evidence type="ECO:0000256" key="5">
    <source>
        <dbReference type="HAMAP-Rule" id="MF_01107"/>
    </source>
</evidence>
<comment type="caution">
    <text evidence="6">The sequence shown here is derived from an EMBL/GenBank/DDBJ whole genome shotgun (WGS) entry which is preliminary data.</text>
</comment>
<keyword evidence="3 5" id="KW-0808">Transferase</keyword>
<comment type="subcellular location">
    <subcellularLocation>
        <location evidence="5">Cytoplasm</location>
    </subcellularLocation>
</comment>
<dbReference type="PIRSF" id="PIRSF000521">
    <property type="entry name" value="Transaminase_4ab_Lys_Orn"/>
    <property type="match status" value="1"/>
</dbReference>